<dbReference type="SUPFAM" id="SSF53697">
    <property type="entry name" value="SIS domain"/>
    <property type="match status" value="1"/>
</dbReference>
<dbReference type="Proteomes" id="UP000594771">
    <property type="component" value="Chromosome"/>
</dbReference>
<gene>
    <name evidence="4" type="ORF">I6G68_02015</name>
    <name evidence="3" type="ORF">ODY43_02845</name>
</gene>
<dbReference type="Pfam" id="PF01380">
    <property type="entry name" value="SIS"/>
    <property type="match status" value="1"/>
</dbReference>
<reference evidence="3" key="2">
    <citation type="submission" date="2022-09" db="EMBL/GenBank/DDBJ databases">
        <title>Aerococcus urinae taxonomy study.</title>
        <authorList>
            <person name="Christensen J."/>
            <person name="Senneby E."/>
        </authorList>
    </citation>
    <scope>NUCLEOTIDE SEQUENCE</scope>
    <source>
        <strain evidence="3">NLD-066-U95</strain>
    </source>
</reference>
<comment type="similarity">
    <text evidence="1">Belongs to the SIS family. PHI subfamily.</text>
</comment>
<dbReference type="RefSeq" id="WP_060778850.1">
    <property type="nucleotide sequence ID" value="NZ_CAJHLF010000004.1"/>
</dbReference>
<dbReference type="GO" id="GO:0097367">
    <property type="term" value="F:carbohydrate derivative binding"/>
    <property type="evidence" value="ECO:0007669"/>
    <property type="project" value="InterPro"/>
</dbReference>
<dbReference type="GO" id="GO:1901135">
    <property type="term" value="P:carbohydrate derivative metabolic process"/>
    <property type="evidence" value="ECO:0007669"/>
    <property type="project" value="InterPro"/>
</dbReference>
<dbReference type="Gene3D" id="3.40.50.10490">
    <property type="entry name" value="Glucose-6-phosphate isomerase like protein, domain 1"/>
    <property type="match status" value="1"/>
</dbReference>
<dbReference type="InterPro" id="IPR017552">
    <property type="entry name" value="PHI/rmpB"/>
</dbReference>
<dbReference type="InterPro" id="IPR046348">
    <property type="entry name" value="SIS_dom_sf"/>
</dbReference>
<dbReference type="AlphaFoldDB" id="A0A109RG62"/>
<evidence type="ECO:0000313" key="3">
    <source>
        <dbReference type="EMBL" id="MCY3052916.1"/>
    </source>
</evidence>
<dbReference type="InterPro" id="IPR001347">
    <property type="entry name" value="SIS_dom"/>
</dbReference>
<dbReference type="OrthoDB" id="9797832at2"/>
<dbReference type="GO" id="GO:0016853">
    <property type="term" value="F:isomerase activity"/>
    <property type="evidence" value="ECO:0007669"/>
    <property type="project" value="InterPro"/>
</dbReference>
<evidence type="ECO:0000313" key="6">
    <source>
        <dbReference type="Proteomes" id="UP001069145"/>
    </source>
</evidence>
<dbReference type="PROSITE" id="PS51464">
    <property type="entry name" value="SIS"/>
    <property type="match status" value="1"/>
</dbReference>
<protein>
    <submittedName>
        <fullName evidence="4">SIS domain-containing protein</fullName>
    </submittedName>
</protein>
<dbReference type="GeneID" id="35767017"/>
<feature type="domain" description="SIS" evidence="2">
    <location>
        <begin position="29"/>
        <end position="172"/>
    </location>
</feature>
<dbReference type="PANTHER" id="PTHR43443">
    <property type="entry name" value="3-HEXULOSE-6-PHOSPHATE ISOMERASE"/>
    <property type="match status" value="1"/>
</dbReference>
<evidence type="ECO:0000313" key="5">
    <source>
        <dbReference type="Proteomes" id="UP000594771"/>
    </source>
</evidence>
<accession>A0A109RG62</accession>
<dbReference type="EMBL" id="JAOTML010000002">
    <property type="protein sequence ID" value="MCY3052916.1"/>
    <property type="molecule type" value="Genomic_DNA"/>
</dbReference>
<evidence type="ECO:0000313" key="4">
    <source>
        <dbReference type="EMBL" id="QPS01875.1"/>
    </source>
</evidence>
<dbReference type="EMBL" id="CP065662">
    <property type="protein sequence ID" value="QPS01875.1"/>
    <property type="molecule type" value="Genomic_DNA"/>
</dbReference>
<dbReference type="PANTHER" id="PTHR43443:SF1">
    <property type="entry name" value="3-HEXULOSE-6-PHOSPHATE ISOMERASE"/>
    <property type="match status" value="1"/>
</dbReference>
<dbReference type="NCBIfam" id="TIGR03127">
    <property type="entry name" value="RuMP_HxlB"/>
    <property type="match status" value="1"/>
</dbReference>
<sequence>MGIDKASKAIIKEISNTFSLINGDEVEQLIDLIKKADKVFFIGVGRVLLSLEAVAKRWSHLGINCVVVGEITEPAITDKDLLIVGSGSGESLIPVEIAKKAKIYKAKVVHIGSNINSTISSLSDLIVRIPVRSKLNLSDEIVSIQPMTSLFEQCLYILGDAISLMLVEEENIDIESLWEYHANLE</sequence>
<proteinExistence type="inferred from homology"/>
<evidence type="ECO:0000256" key="1">
    <source>
        <dbReference type="ARBA" id="ARBA00009235"/>
    </source>
</evidence>
<evidence type="ECO:0000259" key="2">
    <source>
        <dbReference type="PROSITE" id="PS51464"/>
    </source>
</evidence>
<dbReference type="Proteomes" id="UP001069145">
    <property type="component" value="Unassembled WGS sequence"/>
</dbReference>
<name>A0A109RG62_9LACT</name>
<dbReference type="KEGG" id="aun:AWM73_08000"/>
<reference evidence="4 5" key="1">
    <citation type="submission" date="2020-12" db="EMBL/GenBank/DDBJ databases">
        <title>FDA dAtabase for Regulatory Grade micrObial Sequences (FDA-ARGOS): Supporting development and validation of Infectious Disease Dx tests.</title>
        <authorList>
            <person name="Sproer C."/>
            <person name="Gronow S."/>
            <person name="Severitt S."/>
            <person name="Schroder I."/>
            <person name="Tallon L."/>
            <person name="Sadzewicz L."/>
            <person name="Zhao X."/>
            <person name="Boylan J."/>
            <person name="Ott S."/>
            <person name="Bowen H."/>
            <person name="Vavikolanu K."/>
            <person name="Mehta A."/>
            <person name="Aluvathingal J."/>
            <person name="Nadendla S."/>
            <person name="Lowell S."/>
            <person name="Myers T."/>
            <person name="Yan Y."/>
            <person name="Sichtig H."/>
        </authorList>
    </citation>
    <scope>NUCLEOTIDE SEQUENCE [LARGE SCALE GENOMIC DNA]</scope>
    <source>
        <strain evidence="4 5">FDAARGOS_911</strain>
    </source>
</reference>
<keyword evidence="6" id="KW-1185">Reference proteome</keyword>
<organism evidence="4 5">
    <name type="scientific">Aerococcus urinae</name>
    <dbReference type="NCBI Taxonomy" id="1376"/>
    <lineage>
        <taxon>Bacteria</taxon>
        <taxon>Bacillati</taxon>
        <taxon>Bacillota</taxon>
        <taxon>Bacilli</taxon>
        <taxon>Lactobacillales</taxon>
        <taxon>Aerococcaceae</taxon>
        <taxon>Aerococcus</taxon>
    </lineage>
</organism>